<dbReference type="GO" id="GO:0006508">
    <property type="term" value="P:proteolysis"/>
    <property type="evidence" value="ECO:0007669"/>
    <property type="project" value="UniProtKB-KW"/>
</dbReference>
<dbReference type="EMBL" id="FNVD01000001">
    <property type="protein sequence ID" value="SEF48821.1"/>
    <property type="molecule type" value="Genomic_DNA"/>
</dbReference>
<dbReference type="InterPro" id="IPR036034">
    <property type="entry name" value="PDZ_sf"/>
</dbReference>
<dbReference type="InterPro" id="IPR001478">
    <property type="entry name" value="PDZ"/>
</dbReference>
<feature type="transmembrane region" description="Helical" evidence="11">
    <location>
        <begin position="380"/>
        <end position="402"/>
    </location>
</feature>
<dbReference type="PANTHER" id="PTHR42837">
    <property type="entry name" value="REGULATOR OF SIGMA-E PROTEASE RSEP"/>
    <property type="match status" value="1"/>
</dbReference>
<dbReference type="Proteomes" id="UP000236742">
    <property type="component" value="Unassembled WGS sequence"/>
</dbReference>
<dbReference type="EC" id="3.4.24.-" evidence="11"/>
<keyword evidence="6 11" id="KW-0378">Hydrolase</keyword>
<dbReference type="CDD" id="cd06163">
    <property type="entry name" value="S2P-M50_PDZ_RseP-like"/>
    <property type="match status" value="1"/>
</dbReference>
<evidence type="ECO:0000256" key="5">
    <source>
        <dbReference type="ARBA" id="ARBA00022692"/>
    </source>
</evidence>
<evidence type="ECO:0000313" key="14">
    <source>
        <dbReference type="Proteomes" id="UP000236742"/>
    </source>
</evidence>
<comment type="similarity">
    <text evidence="3 11">Belongs to the peptidase M50B family.</text>
</comment>
<dbReference type="SMART" id="SM00228">
    <property type="entry name" value="PDZ"/>
    <property type="match status" value="2"/>
</dbReference>
<keyword evidence="8 11" id="KW-1133">Transmembrane helix</keyword>
<dbReference type="InterPro" id="IPR008915">
    <property type="entry name" value="Peptidase_M50"/>
</dbReference>
<evidence type="ECO:0000259" key="12">
    <source>
        <dbReference type="PROSITE" id="PS50106"/>
    </source>
</evidence>
<dbReference type="Gene3D" id="2.30.42.10">
    <property type="match status" value="1"/>
</dbReference>
<dbReference type="SUPFAM" id="SSF50156">
    <property type="entry name" value="PDZ domain-like"/>
    <property type="match status" value="2"/>
</dbReference>
<keyword evidence="9 11" id="KW-0482">Metalloprotease</keyword>
<accession>A0A1H5SGC3</accession>
<dbReference type="OrthoDB" id="9782003at2"/>
<keyword evidence="10 11" id="KW-0472">Membrane</keyword>
<evidence type="ECO:0000256" key="3">
    <source>
        <dbReference type="ARBA" id="ARBA00007931"/>
    </source>
</evidence>
<name>A0A1H5SGC3_9RHOB</name>
<organism evidence="13 14">
    <name type="scientific">Jhaorihella thermophila</name>
    <dbReference type="NCBI Taxonomy" id="488547"/>
    <lineage>
        <taxon>Bacteria</taxon>
        <taxon>Pseudomonadati</taxon>
        <taxon>Pseudomonadota</taxon>
        <taxon>Alphaproteobacteria</taxon>
        <taxon>Rhodobacterales</taxon>
        <taxon>Paracoccaceae</taxon>
        <taxon>Jhaorihella</taxon>
    </lineage>
</organism>
<evidence type="ECO:0000256" key="10">
    <source>
        <dbReference type="ARBA" id="ARBA00023136"/>
    </source>
</evidence>
<dbReference type="CDD" id="cd23081">
    <property type="entry name" value="cpPDZ_EcRseP-like"/>
    <property type="match status" value="1"/>
</dbReference>
<dbReference type="GO" id="GO:0004222">
    <property type="term" value="F:metalloendopeptidase activity"/>
    <property type="evidence" value="ECO:0007669"/>
    <property type="project" value="InterPro"/>
</dbReference>
<protein>
    <recommendedName>
        <fullName evidence="11">Zinc metalloprotease</fullName>
        <ecNumber evidence="11">3.4.24.-</ecNumber>
    </recommendedName>
</protein>
<keyword evidence="4 13" id="KW-0645">Protease</keyword>
<sequence length="450" mass="48226">MDIVSLIPQTGGLIWTIAAFVVALSIIVAVHEYGHYIVGRWSGIKAEVFSIGFGPVLWSRTDRHGTRWQIAALPFGGYVKFLGDANAASSPDSKAIAEIWKENPDELRHTMQGAPLWARTATVAAGPVFNFILSIVIFAGVFMVRGVATEPLTVGEIVPMPQAGYELRVGDEILGIEGVPTPSFSDPKAWKAFTDGIPKKPVLDYRVRRDGHELTVKGPYLFPPYVQQVVPRSAAMDSGLRPGDLILAVDGRPIFAFDQIKEVVETSDGKPMLLDVWRDGKTLRFTLTPRRTDEPLPDGGFQTVWRIGVVGGMAITPATEMAGPIEALIAGVAQTWTIITGSLSGLWHMITGAISTCNISGPIGIAETSGAMASQGAQSFVWFIAVLSAAVGLLNLFPIPALDGGHLLFYAYEAVTGKPPSDAALRVLMAIGIALILSLMVFSLGNDLFC</sequence>
<keyword evidence="14" id="KW-1185">Reference proteome</keyword>
<reference evidence="13 14" key="1">
    <citation type="submission" date="2016-10" db="EMBL/GenBank/DDBJ databases">
        <authorList>
            <person name="de Groot N.N."/>
        </authorList>
    </citation>
    <scope>NUCLEOTIDE SEQUENCE [LARGE SCALE GENOMIC DNA]</scope>
    <source>
        <strain evidence="13 14">DSM 23413</strain>
    </source>
</reference>
<keyword evidence="7 11" id="KW-0862">Zinc</keyword>
<keyword evidence="5 11" id="KW-0812">Transmembrane</keyword>
<dbReference type="AlphaFoldDB" id="A0A1H5SGC3"/>
<evidence type="ECO:0000256" key="6">
    <source>
        <dbReference type="ARBA" id="ARBA00022801"/>
    </source>
</evidence>
<evidence type="ECO:0000256" key="11">
    <source>
        <dbReference type="RuleBase" id="RU362031"/>
    </source>
</evidence>
<feature type="transmembrane region" description="Helical" evidence="11">
    <location>
        <begin position="116"/>
        <end position="144"/>
    </location>
</feature>
<evidence type="ECO:0000256" key="4">
    <source>
        <dbReference type="ARBA" id="ARBA00022670"/>
    </source>
</evidence>
<evidence type="ECO:0000256" key="1">
    <source>
        <dbReference type="ARBA" id="ARBA00001947"/>
    </source>
</evidence>
<comment type="subcellular location">
    <subcellularLocation>
        <location evidence="2">Membrane</location>
        <topology evidence="2">Multi-pass membrane protein</topology>
    </subcellularLocation>
</comment>
<dbReference type="InterPro" id="IPR004387">
    <property type="entry name" value="Pept_M50_Zn"/>
</dbReference>
<dbReference type="NCBIfam" id="TIGR00054">
    <property type="entry name" value="RIP metalloprotease RseP"/>
    <property type="match status" value="1"/>
</dbReference>
<dbReference type="PANTHER" id="PTHR42837:SF2">
    <property type="entry name" value="MEMBRANE METALLOPROTEASE ARASP2, CHLOROPLASTIC-RELATED"/>
    <property type="match status" value="1"/>
</dbReference>
<feature type="domain" description="PDZ" evidence="12">
    <location>
        <begin position="225"/>
        <end position="254"/>
    </location>
</feature>
<evidence type="ECO:0000256" key="2">
    <source>
        <dbReference type="ARBA" id="ARBA00004141"/>
    </source>
</evidence>
<dbReference type="GO" id="GO:0046872">
    <property type="term" value="F:metal ion binding"/>
    <property type="evidence" value="ECO:0007669"/>
    <property type="project" value="UniProtKB-KW"/>
</dbReference>
<evidence type="ECO:0000313" key="13">
    <source>
        <dbReference type="EMBL" id="SEF48821.1"/>
    </source>
</evidence>
<dbReference type="InterPro" id="IPR041489">
    <property type="entry name" value="PDZ_6"/>
</dbReference>
<dbReference type="RefSeq" id="WP_104006477.1">
    <property type="nucleotide sequence ID" value="NZ_FNVD01000001.1"/>
</dbReference>
<feature type="transmembrane region" description="Helical" evidence="11">
    <location>
        <begin position="423"/>
        <end position="444"/>
    </location>
</feature>
<feature type="transmembrane region" description="Helical" evidence="11">
    <location>
        <begin position="12"/>
        <end position="30"/>
    </location>
</feature>
<keyword evidence="11" id="KW-0479">Metal-binding</keyword>
<gene>
    <name evidence="13" type="ORF">SAMN05421751_101476</name>
</gene>
<comment type="cofactor">
    <cofactor evidence="1 11">
        <name>Zn(2+)</name>
        <dbReference type="ChEBI" id="CHEBI:29105"/>
    </cofactor>
</comment>
<dbReference type="Pfam" id="PF17820">
    <property type="entry name" value="PDZ_6"/>
    <property type="match status" value="1"/>
</dbReference>
<evidence type="ECO:0000256" key="9">
    <source>
        <dbReference type="ARBA" id="ARBA00023049"/>
    </source>
</evidence>
<dbReference type="Pfam" id="PF02163">
    <property type="entry name" value="Peptidase_M50"/>
    <property type="match status" value="1"/>
</dbReference>
<evidence type="ECO:0000256" key="8">
    <source>
        <dbReference type="ARBA" id="ARBA00022989"/>
    </source>
</evidence>
<proteinExistence type="inferred from homology"/>
<evidence type="ECO:0000256" key="7">
    <source>
        <dbReference type="ARBA" id="ARBA00022833"/>
    </source>
</evidence>
<dbReference type="GO" id="GO:0016020">
    <property type="term" value="C:membrane"/>
    <property type="evidence" value="ECO:0007669"/>
    <property type="project" value="UniProtKB-SubCell"/>
</dbReference>
<dbReference type="PROSITE" id="PS50106">
    <property type="entry name" value="PDZ"/>
    <property type="match status" value="1"/>
</dbReference>